<protein>
    <submittedName>
        <fullName evidence="3">Transcriptional regulator</fullName>
    </submittedName>
</protein>
<dbReference type="SUPFAM" id="SSF46785">
    <property type="entry name" value="Winged helix' DNA-binding domain"/>
    <property type="match status" value="1"/>
</dbReference>
<dbReference type="PANTHER" id="PTHR34580">
    <property type="match status" value="1"/>
</dbReference>
<dbReference type="Pfam" id="PF08279">
    <property type="entry name" value="HTH_11"/>
    <property type="match status" value="1"/>
</dbReference>
<dbReference type="Pfam" id="PF13280">
    <property type="entry name" value="WYL"/>
    <property type="match status" value="1"/>
</dbReference>
<comment type="caution">
    <text evidence="3">The sequence shown here is derived from an EMBL/GenBank/DDBJ whole genome shotgun (WGS) entry which is preliminary data.</text>
</comment>
<evidence type="ECO:0000313" key="4">
    <source>
        <dbReference type="Proteomes" id="UP000054736"/>
    </source>
</evidence>
<gene>
    <name evidence="3" type="ORF">Ldro_0157</name>
</gene>
<dbReference type="InterPro" id="IPR013196">
    <property type="entry name" value="HTH_11"/>
</dbReference>
<dbReference type="AlphaFoldDB" id="A0A0W0TDY9"/>
<accession>A0A0W0TDY9</accession>
<dbReference type="PROSITE" id="PS52050">
    <property type="entry name" value="WYL"/>
    <property type="match status" value="1"/>
</dbReference>
<dbReference type="Proteomes" id="UP000054736">
    <property type="component" value="Unassembled WGS sequence"/>
</dbReference>
<evidence type="ECO:0000313" key="3">
    <source>
        <dbReference type="EMBL" id="KTC93807.1"/>
    </source>
</evidence>
<feature type="domain" description="WYL" evidence="2">
    <location>
        <begin position="141"/>
        <end position="203"/>
    </location>
</feature>
<dbReference type="InterPro" id="IPR036390">
    <property type="entry name" value="WH_DNA-bd_sf"/>
</dbReference>
<dbReference type="InterPro" id="IPR026881">
    <property type="entry name" value="WYL_dom"/>
</dbReference>
<dbReference type="STRING" id="1212489.Ldro_0157"/>
<evidence type="ECO:0000259" key="1">
    <source>
        <dbReference type="Pfam" id="PF08279"/>
    </source>
</evidence>
<name>A0A0W0TDY9_9GAMM</name>
<dbReference type="Gene3D" id="1.10.10.10">
    <property type="entry name" value="Winged helix-like DNA-binding domain superfamily/Winged helix DNA-binding domain"/>
    <property type="match status" value="1"/>
</dbReference>
<dbReference type="EMBL" id="LNXY01000001">
    <property type="protein sequence ID" value="KTC93807.1"/>
    <property type="molecule type" value="Genomic_DNA"/>
</dbReference>
<reference evidence="3 4" key="1">
    <citation type="submission" date="2015-11" db="EMBL/GenBank/DDBJ databases">
        <title>Genomic analysis of 38 Legionella species identifies large and diverse effector repertoires.</title>
        <authorList>
            <person name="Burstein D."/>
            <person name="Amaro F."/>
            <person name="Zusman T."/>
            <person name="Lifshitz Z."/>
            <person name="Cohen O."/>
            <person name="Gilbert J.A."/>
            <person name="Pupko T."/>
            <person name="Shuman H.A."/>
            <person name="Segal G."/>
        </authorList>
    </citation>
    <scope>NUCLEOTIDE SEQUENCE [LARGE SCALE GENOMIC DNA]</scope>
    <source>
        <strain evidence="3 4">ATCC 700990</strain>
    </source>
</reference>
<dbReference type="PATRIC" id="fig|1212489.4.peg.158"/>
<sequence>MSRTERLLDLLQILRRNRYPVSGATIASELGISLRTLYRDIVTLQAQGAQIDGEPGVGYRLRPCFMLPPLMFSEEEIEALVLGSRWVAKKTDSRLALSSRNALAKISAVLPEDLRNKLETAGLLVGPGHEIPTGDKEQVLIRQAIRFEQKIEITYIDLKDNETARVIWPFAVVFFDQVRILAAWCEVRQEFRHFRIDRIKKLTLMNLRYPKRRHTLQKEWRELQGIPLQ</sequence>
<organism evidence="3 4">
    <name type="scientific">Legionella drozanskii LLAP-1</name>
    <dbReference type="NCBI Taxonomy" id="1212489"/>
    <lineage>
        <taxon>Bacteria</taxon>
        <taxon>Pseudomonadati</taxon>
        <taxon>Pseudomonadota</taxon>
        <taxon>Gammaproteobacteria</taxon>
        <taxon>Legionellales</taxon>
        <taxon>Legionellaceae</taxon>
        <taxon>Legionella</taxon>
    </lineage>
</organism>
<dbReference type="RefSeq" id="WP_058494517.1">
    <property type="nucleotide sequence ID" value="NZ_LNXY01000001.1"/>
</dbReference>
<keyword evidence="4" id="KW-1185">Reference proteome</keyword>
<proteinExistence type="predicted"/>
<dbReference type="PANTHER" id="PTHR34580:SF3">
    <property type="entry name" value="PROTEIN PAFB"/>
    <property type="match status" value="1"/>
</dbReference>
<dbReference type="InterPro" id="IPR036388">
    <property type="entry name" value="WH-like_DNA-bd_sf"/>
</dbReference>
<dbReference type="InterPro" id="IPR051534">
    <property type="entry name" value="CBASS_pafABC_assoc_protein"/>
</dbReference>
<evidence type="ECO:0000259" key="2">
    <source>
        <dbReference type="Pfam" id="PF13280"/>
    </source>
</evidence>
<feature type="domain" description="Helix-turn-helix type 11" evidence="1">
    <location>
        <begin position="6"/>
        <end position="60"/>
    </location>
</feature>